<sequence length="318" mass="36771">MLFVFVFTFSALGWADNTVQTPLAYLTSMTKAYKQSTYELLYILKQGTNSESFRFRHAFMNDKEYAQLLNLDHNREEIILKNQKVSYLGNNFRPFSLNSPHILDNLPSVLYTDFNKLKGYSFLDAGRDRVADRVARVIRIIPNDILHYAYTLWIDEESRLLLKSQVKDVDNIVLEEFSVLQLYQSKELEMIANAIDSLMLPALTSIEKSQLESLNDWHPNWIPAGFQLIENQTTSGENYQFESEYVDSRLYSDGLSTFTIYAMPSQGVNFDEYAWQQGKLTILNQTLNDKDIVIIGDIPLKSAQQIMKHIHFTEAAQK</sequence>
<keyword evidence="4" id="KW-0574">Periplasm</keyword>
<dbReference type="Gene3D" id="2.50.20.10">
    <property type="entry name" value="Lipoprotein localisation LolA/LolB/LppX"/>
    <property type="match status" value="1"/>
</dbReference>
<name>W0QBI1_9PAST</name>
<proteinExistence type="inferred from homology"/>
<comment type="subcellular location">
    <subcellularLocation>
        <location evidence="1">Periplasm</location>
    </subcellularLocation>
</comment>
<comment type="similarity">
    <text evidence="2">Belongs to the RseB family.</text>
</comment>
<accession>W0QBI1</accession>
<feature type="domain" description="MucB/RseB N-terminal" evidence="5">
    <location>
        <begin position="23"/>
        <end position="190"/>
    </location>
</feature>
<evidence type="ECO:0000256" key="1">
    <source>
        <dbReference type="ARBA" id="ARBA00004418"/>
    </source>
</evidence>
<dbReference type="HOGENOM" id="CLU_054710_1_0_6"/>
<dbReference type="PANTHER" id="PTHR38782">
    <property type="match status" value="1"/>
</dbReference>
<dbReference type="STRING" id="1433287.X808_13840"/>
<evidence type="ECO:0000256" key="4">
    <source>
        <dbReference type="ARBA" id="ARBA00022764"/>
    </source>
</evidence>
<reference evidence="7 8" key="1">
    <citation type="submission" date="2013-12" db="EMBL/GenBank/DDBJ databases">
        <title>Annotation of the Mannheimia varigena USDA-ARS-USMARC-1296 complete genome.</title>
        <authorList>
            <person name="Harhay G.P."/>
            <person name="Clawson M.L."/>
            <person name="Murray R.W."/>
            <person name="Lubbers B.V."/>
            <person name="Heaton M.P."/>
            <person name="Chitko-Mckown C.G."/>
            <person name="Harhay D.M."/>
            <person name="Smith T.P.L."/>
        </authorList>
    </citation>
    <scope>NUCLEOTIDE SEQUENCE [LARGE SCALE GENOMIC DNA]</scope>
    <source>
        <strain evidence="7 8">USDA-ARS-USMARC-1296</strain>
    </source>
</reference>
<dbReference type="PIRSF" id="PIRSF005427">
    <property type="entry name" value="RseB"/>
    <property type="match status" value="1"/>
</dbReference>
<evidence type="ECO:0000256" key="2">
    <source>
        <dbReference type="ARBA" id="ARBA00008150"/>
    </source>
</evidence>
<keyword evidence="3" id="KW-0732">Signal</keyword>
<keyword evidence="8" id="KW-1185">Reference proteome</keyword>
<dbReference type="CDD" id="cd16327">
    <property type="entry name" value="RseB"/>
    <property type="match status" value="1"/>
</dbReference>
<evidence type="ECO:0000259" key="5">
    <source>
        <dbReference type="Pfam" id="PF03888"/>
    </source>
</evidence>
<dbReference type="Pfam" id="PF17188">
    <property type="entry name" value="MucB_RseB_C"/>
    <property type="match status" value="1"/>
</dbReference>
<dbReference type="InterPro" id="IPR033434">
    <property type="entry name" value="MucB/RseB_N"/>
</dbReference>
<dbReference type="EMBL" id="CP006943">
    <property type="protein sequence ID" value="AHG75906.1"/>
    <property type="molecule type" value="Genomic_DNA"/>
</dbReference>
<dbReference type="PATRIC" id="fig|1433287.3.peg.1386"/>
<organism evidence="7 8">
    <name type="scientific">Mannheimia varigena USDA-ARS-USMARC-1296</name>
    <dbReference type="NCBI Taxonomy" id="1433287"/>
    <lineage>
        <taxon>Bacteria</taxon>
        <taxon>Pseudomonadati</taxon>
        <taxon>Pseudomonadota</taxon>
        <taxon>Gammaproteobacteria</taxon>
        <taxon>Pasteurellales</taxon>
        <taxon>Pasteurellaceae</taxon>
        <taxon>Mannheimia</taxon>
    </lineage>
</organism>
<evidence type="ECO:0000313" key="8">
    <source>
        <dbReference type="Proteomes" id="UP000066995"/>
    </source>
</evidence>
<dbReference type="PANTHER" id="PTHR38782:SF1">
    <property type="entry name" value="SIGMA-E FACTOR REGULATORY PROTEIN RSEB"/>
    <property type="match status" value="1"/>
</dbReference>
<protein>
    <submittedName>
        <fullName evidence="7">Sigma E regulator RseB</fullName>
    </submittedName>
</protein>
<dbReference type="Proteomes" id="UP000066995">
    <property type="component" value="Chromosome"/>
</dbReference>
<dbReference type="GO" id="GO:0045152">
    <property type="term" value="F:antisigma factor binding"/>
    <property type="evidence" value="ECO:0007669"/>
    <property type="project" value="TreeGrafter"/>
</dbReference>
<dbReference type="InterPro" id="IPR038484">
    <property type="entry name" value="MucB/RseB_C_sf"/>
</dbReference>
<evidence type="ECO:0000256" key="3">
    <source>
        <dbReference type="ARBA" id="ARBA00022729"/>
    </source>
</evidence>
<gene>
    <name evidence="7" type="ORF">X808_13840</name>
</gene>
<dbReference type="AlphaFoldDB" id="W0QBI1"/>
<dbReference type="GO" id="GO:0030288">
    <property type="term" value="C:outer membrane-bounded periplasmic space"/>
    <property type="evidence" value="ECO:0007669"/>
    <property type="project" value="TreeGrafter"/>
</dbReference>
<dbReference type="KEGG" id="mvi:X808_13840"/>
<dbReference type="Pfam" id="PF03888">
    <property type="entry name" value="MucB_RseB"/>
    <property type="match status" value="1"/>
</dbReference>
<evidence type="ECO:0000259" key="6">
    <source>
        <dbReference type="Pfam" id="PF17188"/>
    </source>
</evidence>
<dbReference type="GO" id="GO:0032885">
    <property type="term" value="P:regulation of polysaccharide biosynthetic process"/>
    <property type="evidence" value="ECO:0007669"/>
    <property type="project" value="TreeGrafter"/>
</dbReference>
<evidence type="ECO:0000313" key="7">
    <source>
        <dbReference type="EMBL" id="AHG75906.1"/>
    </source>
</evidence>
<feature type="domain" description="MucB/RseB C-terminal" evidence="6">
    <location>
        <begin position="215"/>
        <end position="310"/>
    </location>
</feature>
<dbReference type="eggNOG" id="COG3026">
    <property type="taxonomic scope" value="Bacteria"/>
</dbReference>
<dbReference type="InterPro" id="IPR005588">
    <property type="entry name" value="MucB_RseB"/>
</dbReference>
<dbReference type="Gene3D" id="3.30.200.100">
    <property type="entry name" value="MucB/RseB, C-terminal domain"/>
    <property type="match status" value="1"/>
</dbReference>
<dbReference type="InterPro" id="IPR033436">
    <property type="entry name" value="MucB/RseB_C"/>
</dbReference>